<proteinExistence type="predicted"/>
<dbReference type="Proteomes" id="UP000237822">
    <property type="component" value="Unassembled WGS sequence"/>
</dbReference>
<evidence type="ECO:0000313" key="1">
    <source>
        <dbReference type="EMBL" id="PRY54036.1"/>
    </source>
</evidence>
<dbReference type="EMBL" id="PVTI01000026">
    <property type="protein sequence ID" value="PRY54036.1"/>
    <property type="molecule type" value="Genomic_DNA"/>
</dbReference>
<accession>A0A2T0U7Y7</accession>
<organism evidence="1 2">
    <name type="scientific">Knoellia remsis</name>
    <dbReference type="NCBI Taxonomy" id="407159"/>
    <lineage>
        <taxon>Bacteria</taxon>
        <taxon>Bacillati</taxon>
        <taxon>Actinomycetota</taxon>
        <taxon>Actinomycetes</taxon>
        <taxon>Micrococcales</taxon>
        <taxon>Intrasporangiaceae</taxon>
        <taxon>Knoellia</taxon>
    </lineage>
</organism>
<gene>
    <name evidence="1" type="ORF">BCF74_12650</name>
</gene>
<dbReference type="InterPro" id="IPR019587">
    <property type="entry name" value="Polyketide_cyclase/dehydratase"/>
</dbReference>
<dbReference type="Gene3D" id="3.30.530.20">
    <property type="match status" value="1"/>
</dbReference>
<dbReference type="AlphaFoldDB" id="A0A2T0U7Y7"/>
<sequence>MAQQSARKKPDLEESIEVAAPPSVVWSLVSEPTVIAAQSPQVVRTIVRGRPVTEGTRMINLNRSGFKVWPTRAKVVEADPERRFAFRVKENATIWSFELEPTATGTRLTHKRENPTGTTALSDSLVDRFLGGQERFTRDLTAGMKRTLAGIKKRAEATSR</sequence>
<dbReference type="SUPFAM" id="SSF55961">
    <property type="entry name" value="Bet v1-like"/>
    <property type="match status" value="1"/>
</dbReference>
<reference evidence="1 2" key="1">
    <citation type="submission" date="2018-03" db="EMBL/GenBank/DDBJ databases">
        <title>Genomic Encyclopedia of Archaeal and Bacterial Type Strains, Phase II (KMG-II): from individual species to whole genera.</title>
        <authorList>
            <person name="Goeker M."/>
        </authorList>
    </citation>
    <scope>NUCLEOTIDE SEQUENCE [LARGE SCALE GENOMIC DNA]</scope>
    <source>
        <strain evidence="1 2">ATCC BAA-1496</strain>
    </source>
</reference>
<dbReference type="Pfam" id="PF10604">
    <property type="entry name" value="Polyketide_cyc2"/>
    <property type="match status" value="1"/>
</dbReference>
<comment type="caution">
    <text evidence="1">The sequence shown here is derived from an EMBL/GenBank/DDBJ whole genome shotgun (WGS) entry which is preliminary data.</text>
</comment>
<keyword evidence="2" id="KW-1185">Reference proteome</keyword>
<name>A0A2T0U7Y7_9MICO</name>
<dbReference type="OrthoDB" id="9803476at2"/>
<evidence type="ECO:0000313" key="2">
    <source>
        <dbReference type="Proteomes" id="UP000237822"/>
    </source>
</evidence>
<dbReference type="RefSeq" id="WP_106298594.1">
    <property type="nucleotide sequence ID" value="NZ_PVTI01000026.1"/>
</dbReference>
<dbReference type="InterPro" id="IPR023393">
    <property type="entry name" value="START-like_dom_sf"/>
</dbReference>
<protein>
    <submittedName>
        <fullName evidence="1">Polyketide cyclase/dehydrase/lipid transport protein</fullName>
    </submittedName>
</protein>